<evidence type="ECO:0000313" key="3">
    <source>
        <dbReference type="EMBL" id="CCF85426.1"/>
    </source>
</evidence>
<dbReference type="InterPro" id="IPR031571">
    <property type="entry name" value="RcpC_dom"/>
</dbReference>
<protein>
    <recommendedName>
        <fullName evidence="2">SAF domain-containing protein</fullName>
    </recommendedName>
</protein>
<feature type="domain" description="SAF" evidence="2">
    <location>
        <begin position="47"/>
        <end position="112"/>
    </location>
</feature>
<dbReference type="NCBIfam" id="TIGR03177">
    <property type="entry name" value="pilus_cpaB"/>
    <property type="match status" value="1"/>
</dbReference>
<dbReference type="EMBL" id="CAGS01000440">
    <property type="protein sequence ID" value="CCF85426.1"/>
    <property type="molecule type" value="Genomic_DNA"/>
</dbReference>
<comment type="caution">
    <text evidence="3">The sequence shown here is derived from an EMBL/GenBank/DDBJ whole genome shotgun (WGS) entry which is preliminary data.</text>
</comment>
<keyword evidence="4" id="KW-1185">Reference proteome</keyword>
<reference evidence="3 4" key="1">
    <citation type="journal article" date="2012" name="ISME J.">
        <title>Nitrification expanded: discovery, physiology and genomics of a nitrite-oxidizing bacterium from the phylum Chloroflexi.</title>
        <authorList>
            <person name="Sorokin D.Y."/>
            <person name="Lucker S."/>
            <person name="Vejmelkova D."/>
            <person name="Kostrikina N.A."/>
            <person name="Kleerebezem R."/>
            <person name="Rijpstra W.I."/>
            <person name="Damste J.S."/>
            <person name="Le Paslier D."/>
            <person name="Muyzer G."/>
            <person name="Wagner M."/>
            <person name="van Loosdrecht M.C."/>
            <person name="Daims H."/>
        </authorList>
    </citation>
    <scope>NUCLEOTIDE SEQUENCE [LARGE SCALE GENOMIC DNA]</scope>
    <source>
        <strain evidence="4">none</strain>
    </source>
</reference>
<dbReference type="SMART" id="SM00858">
    <property type="entry name" value="SAF"/>
    <property type="match status" value="1"/>
</dbReference>
<evidence type="ECO:0000313" key="4">
    <source>
        <dbReference type="Proteomes" id="UP000004221"/>
    </source>
</evidence>
<sequence>MATRSLSPSRVLRRPRRIDLRAVIGVFLLLAATGGSIAFWSASSDTQSVLVATRDLPAGATLTTQDLAIAQIRADDTIYQTALPAGSLESLIGKQLAEPVHGHQLLARAQVSNRPLLGADQLAMTIPVKPETATGGVVRPGDAVQVLLTANPGKEDSRTTVILPRVTVYDAGHEAGSHITGTVGVGAGERVAEQGPLTWLTLLVTQDQAVQLAQAKWNGELDVALLPPAK</sequence>
<dbReference type="CDD" id="cd11614">
    <property type="entry name" value="SAF_CpaB_FlgA_like"/>
    <property type="match status" value="1"/>
</dbReference>
<name>I4EL64_9BACT</name>
<gene>
    <name evidence="3" type="ORF">NITHO_4950009</name>
</gene>
<organism evidence="3 4">
    <name type="scientific">Nitrolancea hollandica Lb</name>
    <dbReference type="NCBI Taxonomy" id="1129897"/>
    <lineage>
        <taxon>Bacteria</taxon>
        <taxon>Pseudomonadati</taxon>
        <taxon>Thermomicrobiota</taxon>
        <taxon>Thermomicrobia</taxon>
        <taxon>Sphaerobacterales</taxon>
        <taxon>Sphaerobacterineae</taxon>
        <taxon>Sphaerobacteraceae</taxon>
        <taxon>Nitrolancea</taxon>
    </lineage>
</organism>
<dbReference type="RefSeq" id="WP_008480315.1">
    <property type="nucleotide sequence ID" value="NZ_CAGS01000440.1"/>
</dbReference>
<keyword evidence="1" id="KW-1133">Transmembrane helix</keyword>
<dbReference type="AlphaFoldDB" id="I4EL64"/>
<accession>I4EL64</accession>
<dbReference type="Proteomes" id="UP000004221">
    <property type="component" value="Unassembled WGS sequence"/>
</dbReference>
<keyword evidence="1" id="KW-0812">Transmembrane</keyword>
<dbReference type="Pfam" id="PF08666">
    <property type="entry name" value="SAF"/>
    <property type="match status" value="1"/>
</dbReference>
<dbReference type="Pfam" id="PF16976">
    <property type="entry name" value="RcpC"/>
    <property type="match status" value="1"/>
</dbReference>
<proteinExistence type="predicted"/>
<dbReference type="InterPro" id="IPR017592">
    <property type="entry name" value="Pilus_assmbl_Flp-typ_CpaB"/>
</dbReference>
<keyword evidence="1" id="KW-0472">Membrane</keyword>
<feature type="transmembrane region" description="Helical" evidence="1">
    <location>
        <begin position="20"/>
        <end position="40"/>
    </location>
</feature>
<evidence type="ECO:0000259" key="2">
    <source>
        <dbReference type="SMART" id="SM00858"/>
    </source>
</evidence>
<dbReference type="OrthoDB" id="3266392at2"/>
<evidence type="ECO:0000256" key="1">
    <source>
        <dbReference type="SAM" id="Phobius"/>
    </source>
</evidence>
<dbReference type="InterPro" id="IPR013974">
    <property type="entry name" value="SAF"/>
</dbReference>